<dbReference type="STRING" id="1679170.AC625_23085"/>
<evidence type="ECO:0000256" key="9">
    <source>
        <dbReference type="ARBA" id="ARBA00022840"/>
    </source>
</evidence>
<keyword evidence="12 13" id="KW-0472">Membrane</keyword>
<evidence type="ECO:0000256" key="1">
    <source>
        <dbReference type="ARBA" id="ARBA00000085"/>
    </source>
</evidence>
<evidence type="ECO:0000256" key="3">
    <source>
        <dbReference type="ARBA" id="ARBA00022475"/>
    </source>
</evidence>
<keyword evidence="3 13" id="KW-1003">Cell membrane</keyword>
<dbReference type="SMART" id="SM00387">
    <property type="entry name" value="HATPase_c"/>
    <property type="match status" value="1"/>
</dbReference>
<dbReference type="Pfam" id="PF07730">
    <property type="entry name" value="HisKA_3"/>
    <property type="match status" value="1"/>
</dbReference>
<evidence type="ECO:0000256" key="10">
    <source>
        <dbReference type="ARBA" id="ARBA00022989"/>
    </source>
</evidence>
<keyword evidence="17" id="KW-1185">Reference proteome</keyword>
<keyword evidence="10 14" id="KW-1133">Transmembrane helix</keyword>
<dbReference type="SUPFAM" id="SSF55874">
    <property type="entry name" value="ATPase domain of HSP90 chaperone/DNA topoisomerase II/histidine kinase"/>
    <property type="match status" value="1"/>
</dbReference>
<sequence>MNIVTRQIAASMGVAFLIGLVLTVGLFFSFPLNNWAMLWETKVMDLPFILFYISLIVLIGIGCGLVTGLSWKRQLKEISDELYFVEQGRPPSSNENYSVLELTTISKQIVRVHHQVSEQTKLSQKLANDKAEDQEKRIQEMVVRERNRLARELHDSVSQQLFAASMLMSAITESNGDEDTSSAKQLRMVESMIHQSQLEMRALLLHLRPVPLHDKSLQEGIEELLVELSQKVPMKVKWKLEPIPLKKGIEDHLFRILQESVSNTLRHAKANSLEVLLIERDGLLILRIVDDGVGFDVEANKAGSYGMNNMYERAVEVGGSLKVISLLNKGTRLEVKIPMLNAGGEQGD</sequence>
<feature type="domain" description="Histidine kinase" evidence="15">
    <location>
        <begin position="148"/>
        <end position="341"/>
    </location>
</feature>
<dbReference type="EMBL" id="LFZW01000001">
    <property type="protein sequence ID" value="KMY52040.1"/>
    <property type="molecule type" value="Genomic_DNA"/>
</dbReference>
<evidence type="ECO:0000256" key="8">
    <source>
        <dbReference type="ARBA" id="ARBA00022777"/>
    </source>
</evidence>
<dbReference type="PIRSF" id="PIRSF037431">
    <property type="entry name" value="STHK_LiaS"/>
    <property type="match status" value="1"/>
</dbReference>
<comment type="subcellular location">
    <subcellularLocation>
        <location evidence="2 13">Cell membrane</location>
        <topology evidence="2 13">Multi-pass membrane protein</topology>
    </subcellularLocation>
</comment>
<name>A0A0K9GZN1_9BACI</name>
<gene>
    <name evidence="16" type="ORF">AC625_23085</name>
</gene>
<keyword evidence="9 13" id="KW-0067">ATP-binding</keyword>
<dbReference type="GO" id="GO:0000155">
    <property type="term" value="F:phosphorelay sensor kinase activity"/>
    <property type="evidence" value="ECO:0007669"/>
    <property type="project" value="UniProtKB-UniRule"/>
</dbReference>
<dbReference type="Pfam" id="PF02518">
    <property type="entry name" value="HATPase_c"/>
    <property type="match status" value="1"/>
</dbReference>
<keyword evidence="6 14" id="KW-0812">Transmembrane</keyword>
<evidence type="ECO:0000256" key="2">
    <source>
        <dbReference type="ARBA" id="ARBA00004651"/>
    </source>
</evidence>
<dbReference type="InterPro" id="IPR036890">
    <property type="entry name" value="HATPase_C_sf"/>
</dbReference>
<feature type="transmembrane region" description="Helical" evidence="14">
    <location>
        <begin position="50"/>
        <end position="71"/>
    </location>
</feature>
<dbReference type="EC" id="2.7.13.3" evidence="13"/>
<dbReference type="PATRIC" id="fig|1679170.3.peg.5175"/>
<evidence type="ECO:0000313" key="17">
    <source>
        <dbReference type="Proteomes" id="UP000037146"/>
    </source>
</evidence>
<organism evidence="16 17">
    <name type="scientific">Peribacillus loiseleuriae</name>
    <dbReference type="NCBI Taxonomy" id="1679170"/>
    <lineage>
        <taxon>Bacteria</taxon>
        <taxon>Bacillati</taxon>
        <taxon>Bacillota</taxon>
        <taxon>Bacilli</taxon>
        <taxon>Bacillales</taxon>
        <taxon>Bacillaceae</taxon>
        <taxon>Peribacillus</taxon>
    </lineage>
</organism>
<evidence type="ECO:0000256" key="13">
    <source>
        <dbReference type="PIRNR" id="PIRNR037431"/>
    </source>
</evidence>
<keyword evidence="11 13" id="KW-0902">Two-component regulatory system</keyword>
<evidence type="ECO:0000256" key="6">
    <source>
        <dbReference type="ARBA" id="ARBA00022692"/>
    </source>
</evidence>
<reference evidence="17" key="1">
    <citation type="submission" date="2015-07" db="EMBL/GenBank/DDBJ databases">
        <title>Genome sequencing project for genomic taxonomy and phylogenomics of Bacillus-like bacteria.</title>
        <authorList>
            <person name="Liu B."/>
            <person name="Wang J."/>
            <person name="Zhu Y."/>
            <person name="Liu G."/>
            <person name="Chen Q."/>
            <person name="Chen Z."/>
            <person name="Lan J."/>
            <person name="Che J."/>
            <person name="Ge C."/>
            <person name="Shi H."/>
            <person name="Pan Z."/>
            <person name="Liu X."/>
        </authorList>
    </citation>
    <scope>NUCLEOTIDE SEQUENCE [LARGE SCALE GENOMIC DNA]</scope>
    <source>
        <strain evidence="17">FJAT-27997</strain>
    </source>
</reference>
<accession>A0A0K9GZN1</accession>
<evidence type="ECO:0000256" key="14">
    <source>
        <dbReference type="SAM" id="Phobius"/>
    </source>
</evidence>
<comment type="catalytic activity">
    <reaction evidence="1 13">
        <text>ATP + protein L-histidine = ADP + protein N-phospho-L-histidine.</text>
        <dbReference type="EC" id="2.7.13.3"/>
    </reaction>
</comment>
<dbReference type="PANTHER" id="PTHR24421">
    <property type="entry name" value="NITRATE/NITRITE SENSOR PROTEIN NARX-RELATED"/>
    <property type="match status" value="1"/>
</dbReference>
<evidence type="ECO:0000259" key="15">
    <source>
        <dbReference type="PROSITE" id="PS50109"/>
    </source>
</evidence>
<dbReference type="InterPro" id="IPR050482">
    <property type="entry name" value="Sensor_HK_TwoCompSys"/>
</dbReference>
<dbReference type="InterPro" id="IPR011712">
    <property type="entry name" value="Sig_transdc_His_kin_sub3_dim/P"/>
</dbReference>
<dbReference type="AlphaFoldDB" id="A0A0K9GZN1"/>
<dbReference type="GO" id="GO:0046983">
    <property type="term" value="F:protein dimerization activity"/>
    <property type="evidence" value="ECO:0007669"/>
    <property type="project" value="InterPro"/>
</dbReference>
<keyword evidence="4" id="KW-0597">Phosphoprotein</keyword>
<dbReference type="PROSITE" id="PS50109">
    <property type="entry name" value="HIS_KIN"/>
    <property type="match status" value="1"/>
</dbReference>
<evidence type="ECO:0000313" key="16">
    <source>
        <dbReference type="EMBL" id="KMY52040.1"/>
    </source>
</evidence>
<dbReference type="PANTHER" id="PTHR24421:SF37">
    <property type="entry name" value="SENSOR HISTIDINE KINASE NARS"/>
    <property type="match status" value="1"/>
</dbReference>
<evidence type="ECO:0000256" key="7">
    <source>
        <dbReference type="ARBA" id="ARBA00022741"/>
    </source>
</evidence>
<dbReference type="OrthoDB" id="9795828at2"/>
<comment type="caution">
    <text evidence="16">The sequence shown here is derived from an EMBL/GenBank/DDBJ whole genome shotgun (WGS) entry which is preliminary data.</text>
</comment>
<keyword evidence="5 13" id="KW-0808">Transferase</keyword>
<dbReference type="GO" id="GO:0005524">
    <property type="term" value="F:ATP binding"/>
    <property type="evidence" value="ECO:0007669"/>
    <property type="project" value="UniProtKB-UniRule"/>
</dbReference>
<keyword evidence="8 13" id="KW-0418">Kinase</keyword>
<evidence type="ECO:0000256" key="5">
    <source>
        <dbReference type="ARBA" id="ARBA00022679"/>
    </source>
</evidence>
<dbReference type="Gene3D" id="3.30.565.10">
    <property type="entry name" value="Histidine kinase-like ATPase, C-terminal domain"/>
    <property type="match status" value="1"/>
</dbReference>
<dbReference type="InterPro" id="IPR003594">
    <property type="entry name" value="HATPase_dom"/>
</dbReference>
<proteinExistence type="predicted"/>
<dbReference type="Gene3D" id="1.20.5.1930">
    <property type="match status" value="1"/>
</dbReference>
<evidence type="ECO:0000256" key="12">
    <source>
        <dbReference type="ARBA" id="ARBA00023136"/>
    </source>
</evidence>
<evidence type="ECO:0000256" key="4">
    <source>
        <dbReference type="ARBA" id="ARBA00022553"/>
    </source>
</evidence>
<dbReference type="InterPro" id="IPR005467">
    <property type="entry name" value="His_kinase_dom"/>
</dbReference>
<dbReference type="CDD" id="cd16917">
    <property type="entry name" value="HATPase_UhpB-NarQ-NarX-like"/>
    <property type="match status" value="1"/>
</dbReference>
<evidence type="ECO:0000256" key="11">
    <source>
        <dbReference type="ARBA" id="ARBA00023012"/>
    </source>
</evidence>
<protein>
    <recommendedName>
        <fullName evidence="13">Sensor histidine kinase</fullName>
        <ecNumber evidence="13">2.7.13.3</ecNumber>
    </recommendedName>
</protein>
<dbReference type="InterPro" id="IPR017202">
    <property type="entry name" value="LiaS/VraS"/>
</dbReference>
<feature type="transmembrane region" description="Helical" evidence="14">
    <location>
        <begin position="12"/>
        <end position="30"/>
    </location>
</feature>
<keyword evidence="7 13" id="KW-0547">Nucleotide-binding</keyword>
<dbReference type="Proteomes" id="UP000037146">
    <property type="component" value="Unassembled WGS sequence"/>
</dbReference>
<dbReference type="RefSeq" id="WP_049683397.1">
    <property type="nucleotide sequence ID" value="NZ_LFZW01000001.1"/>
</dbReference>
<dbReference type="GO" id="GO:0005886">
    <property type="term" value="C:plasma membrane"/>
    <property type="evidence" value="ECO:0007669"/>
    <property type="project" value="UniProtKB-SubCell"/>
</dbReference>